<dbReference type="InterPro" id="IPR053151">
    <property type="entry name" value="RNase_H-like"/>
</dbReference>
<dbReference type="InterPro" id="IPR044730">
    <property type="entry name" value="RNase_H-like_dom_plant"/>
</dbReference>
<reference evidence="2 3" key="1">
    <citation type="journal article" date="2021" name="Nat. Plants">
        <title>The Taxus genome provides insights into paclitaxel biosynthesis.</title>
        <authorList>
            <person name="Xiong X."/>
            <person name="Gou J."/>
            <person name="Liao Q."/>
            <person name="Li Y."/>
            <person name="Zhou Q."/>
            <person name="Bi G."/>
            <person name="Li C."/>
            <person name="Du R."/>
            <person name="Wang X."/>
            <person name="Sun T."/>
            <person name="Guo L."/>
            <person name="Liang H."/>
            <person name="Lu P."/>
            <person name="Wu Y."/>
            <person name="Zhang Z."/>
            <person name="Ro D.K."/>
            <person name="Shang Y."/>
            <person name="Huang S."/>
            <person name="Yan J."/>
        </authorList>
    </citation>
    <scope>NUCLEOTIDE SEQUENCE [LARGE SCALE GENOMIC DNA]</scope>
    <source>
        <strain evidence="2">Ta-2019</strain>
    </source>
</reference>
<dbReference type="InterPro" id="IPR002156">
    <property type="entry name" value="RNaseH_domain"/>
</dbReference>
<comment type="caution">
    <text evidence="2">The sequence shown here is derived from an EMBL/GenBank/DDBJ whole genome shotgun (WGS) entry which is preliminary data.</text>
</comment>
<protein>
    <recommendedName>
        <fullName evidence="1">RNase H type-1 domain-containing protein</fullName>
    </recommendedName>
</protein>
<dbReference type="GO" id="GO:0003676">
    <property type="term" value="F:nucleic acid binding"/>
    <property type="evidence" value="ECO:0007669"/>
    <property type="project" value="InterPro"/>
</dbReference>
<dbReference type="InterPro" id="IPR036397">
    <property type="entry name" value="RNaseH_sf"/>
</dbReference>
<dbReference type="EMBL" id="JAHRHJ020000011">
    <property type="protein sequence ID" value="KAH9296609.1"/>
    <property type="molecule type" value="Genomic_DNA"/>
</dbReference>
<dbReference type="CDD" id="cd06222">
    <property type="entry name" value="RNase_H_like"/>
    <property type="match status" value="1"/>
</dbReference>
<evidence type="ECO:0000259" key="1">
    <source>
        <dbReference type="Pfam" id="PF13456"/>
    </source>
</evidence>
<keyword evidence="3" id="KW-1185">Reference proteome</keyword>
<dbReference type="Gene3D" id="3.30.420.10">
    <property type="entry name" value="Ribonuclease H-like superfamily/Ribonuclease H"/>
    <property type="match status" value="1"/>
</dbReference>
<dbReference type="AlphaFoldDB" id="A0AA38CI89"/>
<dbReference type="Pfam" id="PF13456">
    <property type="entry name" value="RVT_3"/>
    <property type="match status" value="1"/>
</dbReference>
<proteinExistence type="predicted"/>
<evidence type="ECO:0000313" key="2">
    <source>
        <dbReference type="EMBL" id="KAH9296609.1"/>
    </source>
</evidence>
<dbReference type="GO" id="GO:0004523">
    <property type="term" value="F:RNA-DNA hybrid ribonuclease activity"/>
    <property type="evidence" value="ECO:0007669"/>
    <property type="project" value="InterPro"/>
</dbReference>
<sequence length="213" mass="23819">MEILDNELPFFKNWNLTGDPKPKRSNPHLGIKWIPPKDGYFKLNFDGAVKGNPRKAGGGGVLRDSQGKFILAYFFDLGLQSNNVVEAAAMFWGVKLAKDKGFTLLEVEGDSLYIISCLKGISQPSISIEDFINKTKLLAPSFESISFNHVYREGNSLADYMENLGVITRGLKVVEDPIMMHAKFFEIMKREGLTVNSSTNEEAKFNQTCDTLL</sequence>
<organism evidence="2 3">
    <name type="scientific">Taxus chinensis</name>
    <name type="common">Chinese yew</name>
    <name type="synonym">Taxus wallichiana var. chinensis</name>
    <dbReference type="NCBI Taxonomy" id="29808"/>
    <lineage>
        <taxon>Eukaryota</taxon>
        <taxon>Viridiplantae</taxon>
        <taxon>Streptophyta</taxon>
        <taxon>Embryophyta</taxon>
        <taxon>Tracheophyta</taxon>
        <taxon>Spermatophyta</taxon>
        <taxon>Pinopsida</taxon>
        <taxon>Pinidae</taxon>
        <taxon>Conifers II</taxon>
        <taxon>Cupressales</taxon>
        <taxon>Taxaceae</taxon>
        <taxon>Taxus</taxon>
    </lineage>
</organism>
<dbReference type="SUPFAM" id="SSF53098">
    <property type="entry name" value="Ribonuclease H-like"/>
    <property type="match status" value="1"/>
</dbReference>
<dbReference type="OMA" id="WINHESE"/>
<gene>
    <name evidence="2" type="ORF">KI387_040197</name>
</gene>
<dbReference type="Proteomes" id="UP000824469">
    <property type="component" value="Unassembled WGS sequence"/>
</dbReference>
<dbReference type="InterPro" id="IPR012337">
    <property type="entry name" value="RNaseH-like_sf"/>
</dbReference>
<accession>A0AA38CI89</accession>
<evidence type="ECO:0000313" key="3">
    <source>
        <dbReference type="Proteomes" id="UP000824469"/>
    </source>
</evidence>
<feature type="domain" description="RNase H type-1" evidence="1">
    <location>
        <begin position="44"/>
        <end position="160"/>
    </location>
</feature>
<dbReference type="PANTHER" id="PTHR47723">
    <property type="entry name" value="OS05G0353850 PROTEIN"/>
    <property type="match status" value="1"/>
</dbReference>
<dbReference type="PANTHER" id="PTHR47723:SF19">
    <property type="entry name" value="POLYNUCLEOTIDYL TRANSFERASE, RIBONUCLEASE H-LIKE SUPERFAMILY PROTEIN"/>
    <property type="match status" value="1"/>
</dbReference>
<name>A0AA38CI89_TAXCH</name>